<feature type="compositionally biased region" description="Low complexity" evidence="4">
    <location>
        <begin position="293"/>
        <end position="311"/>
    </location>
</feature>
<feature type="region of interest" description="Disordered" evidence="4">
    <location>
        <begin position="1"/>
        <end position="30"/>
    </location>
</feature>
<organism evidence="6 7">
    <name type="scientific">Haemaphysalis longicornis</name>
    <name type="common">Bush tick</name>
    <dbReference type="NCBI Taxonomy" id="44386"/>
    <lineage>
        <taxon>Eukaryota</taxon>
        <taxon>Metazoa</taxon>
        <taxon>Ecdysozoa</taxon>
        <taxon>Arthropoda</taxon>
        <taxon>Chelicerata</taxon>
        <taxon>Arachnida</taxon>
        <taxon>Acari</taxon>
        <taxon>Parasitiformes</taxon>
        <taxon>Ixodida</taxon>
        <taxon>Ixodoidea</taxon>
        <taxon>Ixodidae</taxon>
        <taxon>Haemaphysalinae</taxon>
        <taxon>Haemaphysalis</taxon>
    </lineage>
</organism>
<dbReference type="InterPro" id="IPR052444">
    <property type="entry name" value="Spz/Toll_ligand-like"/>
</dbReference>
<dbReference type="OMA" id="WKVVVNM"/>
<dbReference type="InterPro" id="IPR032104">
    <property type="entry name" value="Spaetzle"/>
</dbReference>
<dbReference type="GO" id="GO:0008083">
    <property type="term" value="F:growth factor activity"/>
    <property type="evidence" value="ECO:0007669"/>
    <property type="project" value="TreeGrafter"/>
</dbReference>
<accession>A0A9J6FGH9</accession>
<keyword evidence="3" id="KW-0325">Glycoprotein</keyword>
<comment type="caution">
    <text evidence="6">The sequence shown here is derived from an EMBL/GenBank/DDBJ whole genome shotgun (WGS) entry which is preliminary data.</text>
</comment>
<feature type="compositionally biased region" description="Polar residues" evidence="4">
    <location>
        <begin position="167"/>
        <end position="176"/>
    </location>
</feature>
<keyword evidence="7" id="KW-1185">Reference proteome</keyword>
<feature type="region of interest" description="Disordered" evidence="4">
    <location>
        <begin position="151"/>
        <end position="176"/>
    </location>
</feature>
<sequence>MTELFLQQHTASQDSSGFERGTPDRKKTGPCKTVEAKLHCLFLVLATLGLQSTAEETTTTTTRPSSSFKLHRPLGFNRNGTRTFNHTILTVRRKPLFGSRRLKTKQDSAAATSTESFQNVVPDYKKSPLEAKDDAAPTTTIFPPPPVLRPAPVESAANAPQPAPTEPTFNPDTFFTNRKKSPVVVVRRFPKGQPGVNERDSGATAVGVDNPPTEVDGQPGLLPISNFPRPLPRPGYGYQPPQPAFGGSIPLDVLGAGGIPRFFTQRDIDFVAQAFRNAAANGSIPSLNIPTFNVPSQNQTQQQPEQSQGGVVSAENQNLNQPRLRVPENVLRQGYADNVGGYSNQPRPPLDGPQQAIRLAGQQGPPLGVDGRPLVFQVPNGAYRVAYQPQAGPYPNNVQPQLYPNVVPNGAYPQRQGDDQAFNLDPRLLRPNYPILQGGLQVPQRKPQQLQALNQAPQQLPTSRPGQPALTGPIQQGRAHPGLIYQNFLPVPNLNPVFGFSPNNAANLQAGGYKPQRFTPNQLVEIRDGRAVPVQPVYAVYPGRNMMGYPAPSPKEAADRQAAGGVVRRPLYQSEYAGGLDTAPPQAPQKRAGYVAGREAETAYSPAAHDVMYTYRPDVLPGCANGSKEAVYCLQDDEYPSVTHVLRATRSKFEGAHTLTPRAALHLSVDLEQNTMQRLLPETPDGDGRAAASLFVDGTSREASGTDSSEQASGSVVNGTVAALPSDDGSLFACSSRVTHARPLRARTVDGFWKVVVNMHSPHGRGAFQQMVRTEECTEPGGSCSNLVQSSRCLQKYNLHRLVVWTRQEGIHMDTFRLPVACSCYLGKADKQQPRRDTGRL</sequence>
<reference evidence="6 7" key="1">
    <citation type="journal article" date="2020" name="Cell">
        <title>Large-Scale Comparative Analyses of Tick Genomes Elucidate Their Genetic Diversity and Vector Capacities.</title>
        <authorList>
            <consortium name="Tick Genome and Microbiome Consortium (TIGMIC)"/>
            <person name="Jia N."/>
            <person name="Wang J."/>
            <person name="Shi W."/>
            <person name="Du L."/>
            <person name="Sun Y."/>
            <person name="Zhan W."/>
            <person name="Jiang J.F."/>
            <person name="Wang Q."/>
            <person name="Zhang B."/>
            <person name="Ji P."/>
            <person name="Bell-Sakyi L."/>
            <person name="Cui X.M."/>
            <person name="Yuan T.T."/>
            <person name="Jiang B.G."/>
            <person name="Yang W.F."/>
            <person name="Lam T.T."/>
            <person name="Chang Q.C."/>
            <person name="Ding S.J."/>
            <person name="Wang X.J."/>
            <person name="Zhu J.G."/>
            <person name="Ruan X.D."/>
            <person name="Zhao L."/>
            <person name="Wei J.T."/>
            <person name="Ye R.Z."/>
            <person name="Que T.C."/>
            <person name="Du C.H."/>
            <person name="Zhou Y.H."/>
            <person name="Cheng J.X."/>
            <person name="Dai P.F."/>
            <person name="Guo W.B."/>
            <person name="Han X.H."/>
            <person name="Huang E.J."/>
            <person name="Li L.F."/>
            <person name="Wei W."/>
            <person name="Gao Y.C."/>
            <person name="Liu J.Z."/>
            <person name="Shao H.Z."/>
            <person name="Wang X."/>
            <person name="Wang C.C."/>
            <person name="Yang T.C."/>
            <person name="Huo Q.B."/>
            <person name="Li W."/>
            <person name="Chen H.Y."/>
            <person name="Chen S.E."/>
            <person name="Zhou L.G."/>
            <person name="Ni X.B."/>
            <person name="Tian J.H."/>
            <person name="Sheng Y."/>
            <person name="Liu T."/>
            <person name="Pan Y.S."/>
            <person name="Xia L.Y."/>
            <person name="Li J."/>
            <person name="Zhao F."/>
            <person name="Cao W.C."/>
        </authorList>
    </citation>
    <scope>NUCLEOTIDE SEQUENCE [LARGE SCALE GENOMIC DNA]</scope>
    <source>
        <strain evidence="6">HaeL-2018</strain>
    </source>
</reference>
<dbReference type="AlphaFoldDB" id="A0A9J6FGH9"/>
<feature type="region of interest" description="Disordered" evidence="4">
    <location>
        <begin position="191"/>
        <end position="220"/>
    </location>
</feature>
<keyword evidence="1" id="KW-0732">Signal</keyword>
<evidence type="ECO:0000256" key="4">
    <source>
        <dbReference type="SAM" id="MobiDB-lite"/>
    </source>
</evidence>
<feature type="region of interest" description="Disordered" evidence="4">
    <location>
        <begin position="54"/>
        <end position="74"/>
    </location>
</feature>
<dbReference type="GO" id="GO:0005121">
    <property type="term" value="F:Toll binding"/>
    <property type="evidence" value="ECO:0007669"/>
    <property type="project" value="TreeGrafter"/>
</dbReference>
<dbReference type="GO" id="GO:0005615">
    <property type="term" value="C:extracellular space"/>
    <property type="evidence" value="ECO:0007669"/>
    <property type="project" value="UniProtKB-ARBA"/>
</dbReference>
<dbReference type="PANTHER" id="PTHR23199:SF12">
    <property type="entry name" value="NEUROTROPHIN 1-RELATED"/>
    <property type="match status" value="1"/>
</dbReference>
<proteinExistence type="predicted"/>
<feature type="region of interest" description="Disordered" evidence="4">
    <location>
        <begin position="455"/>
        <end position="477"/>
    </location>
</feature>
<dbReference type="GO" id="GO:0045087">
    <property type="term" value="P:innate immune response"/>
    <property type="evidence" value="ECO:0007669"/>
    <property type="project" value="TreeGrafter"/>
</dbReference>
<dbReference type="PANTHER" id="PTHR23199">
    <property type="entry name" value="NEUROTROPHIN 1-RELATED"/>
    <property type="match status" value="1"/>
</dbReference>
<name>A0A9J6FGH9_HAELO</name>
<evidence type="ECO:0000256" key="2">
    <source>
        <dbReference type="ARBA" id="ARBA00023157"/>
    </source>
</evidence>
<dbReference type="GO" id="GO:0021556">
    <property type="term" value="P:central nervous system formation"/>
    <property type="evidence" value="ECO:0007669"/>
    <property type="project" value="TreeGrafter"/>
</dbReference>
<feature type="compositionally biased region" description="Polar residues" evidence="4">
    <location>
        <begin position="1"/>
        <end position="16"/>
    </location>
</feature>
<evidence type="ECO:0000313" key="7">
    <source>
        <dbReference type="Proteomes" id="UP000821853"/>
    </source>
</evidence>
<dbReference type="OrthoDB" id="10064289at2759"/>
<dbReference type="VEuPathDB" id="VectorBase:HLOH_055714"/>
<evidence type="ECO:0000259" key="5">
    <source>
        <dbReference type="Pfam" id="PF16077"/>
    </source>
</evidence>
<dbReference type="Gene3D" id="2.10.90.10">
    <property type="entry name" value="Cystine-knot cytokines"/>
    <property type="match status" value="1"/>
</dbReference>
<dbReference type="Proteomes" id="UP000821853">
    <property type="component" value="Chromosome 1"/>
</dbReference>
<dbReference type="EMBL" id="JABSTR010000001">
    <property type="protein sequence ID" value="KAH9361823.1"/>
    <property type="molecule type" value="Genomic_DNA"/>
</dbReference>
<feature type="domain" description="Spaetzle" evidence="5">
    <location>
        <begin position="733"/>
        <end position="825"/>
    </location>
</feature>
<evidence type="ECO:0000313" key="6">
    <source>
        <dbReference type="EMBL" id="KAH9361823.1"/>
    </source>
</evidence>
<dbReference type="Pfam" id="PF16077">
    <property type="entry name" value="Spaetzle"/>
    <property type="match status" value="1"/>
</dbReference>
<gene>
    <name evidence="6" type="ORF">HPB48_003768</name>
</gene>
<dbReference type="SUPFAM" id="SSF57501">
    <property type="entry name" value="Cystine-knot cytokines"/>
    <property type="match status" value="1"/>
</dbReference>
<dbReference type="InterPro" id="IPR029034">
    <property type="entry name" value="Cystine-knot_cytokine"/>
</dbReference>
<evidence type="ECO:0000256" key="3">
    <source>
        <dbReference type="ARBA" id="ARBA00023180"/>
    </source>
</evidence>
<protein>
    <recommendedName>
        <fullName evidence="5">Spaetzle domain-containing protein</fullName>
    </recommendedName>
</protein>
<keyword evidence="2" id="KW-1015">Disulfide bond</keyword>
<feature type="region of interest" description="Disordered" evidence="4">
    <location>
        <begin position="290"/>
        <end position="321"/>
    </location>
</feature>
<evidence type="ECO:0000256" key="1">
    <source>
        <dbReference type="ARBA" id="ARBA00022729"/>
    </source>
</evidence>